<dbReference type="InterPro" id="IPR005119">
    <property type="entry name" value="LysR_subst-bd"/>
</dbReference>
<sequence length="297" mass="32668">MDRIDAMRVFIKVVETGSLSAAARALHSPLPTVSRKISDLEKLLGAALMMRTNRNVALTDAGRHYFSAARDILERVEEAERQASGEYLTPKGDLNVTAPIVFGRLHVLPVIIDFLKAFPEINLRLGLNDRNNNLAEDNIDAALRIGELADSSLMALRLGLVRNTVYASPEYLNKHPAPIRPGDLNAHQCIAFEGVQSSNAWMFRDGKKTLTIAINPRLKLNTAEAAVDAAVSGLGLTRVMSYQARSMVEQGLLEPVLEQFELPASPVQLLYLPNAILPLKLRAFLDFAAPRLRAALR</sequence>
<evidence type="ECO:0000256" key="2">
    <source>
        <dbReference type="ARBA" id="ARBA00023015"/>
    </source>
</evidence>
<keyword evidence="4" id="KW-0804">Transcription</keyword>
<gene>
    <name evidence="6" type="ORF">E9677_17185</name>
</gene>
<organism evidence="6 7">
    <name type="scientific">Rhizobium rhizophilum</name>
    <dbReference type="NCBI Taxonomy" id="1850373"/>
    <lineage>
        <taxon>Bacteria</taxon>
        <taxon>Pseudomonadati</taxon>
        <taxon>Pseudomonadota</taxon>
        <taxon>Alphaproteobacteria</taxon>
        <taxon>Hyphomicrobiales</taxon>
        <taxon>Rhizobiaceae</taxon>
        <taxon>Rhizobium/Agrobacterium group</taxon>
        <taxon>Rhizobium</taxon>
    </lineage>
</organism>
<evidence type="ECO:0000256" key="4">
    <source>
        <dbReference type="ARBA" id="ARBA00023163"/>
    </source>
</evidence>
<dbReference type="InterPro" id="IPR036390">
    <property type="entry name" value="WH_DNA-bd_sf"/>
</dbReference>
<dbReference type="InterPro" id="IPR000847">
    <property type="entry name" value="LysR_HTH_N"/>
</dbReference>
<dbReference type="SUPFAM" id="SSF46785">
    <property type="entry name" value="Winged helix' DNA-binding domain"/>
    <property type="match status" value="1"/>
</dbReference>
<dbReference type="Pfam" id="PF03466">
    <property type="entry name" value="LysR_substrate"/>
    <property type="match status" value="1"/>
</dbReference>
<evidence type="ECO:0000259" key="5">
    <source>
        <dbReference type="PROSITE" id="PS50931"/>
    </source>
</evidence>
<dbReference type="Proteomes" id="UP000309667">
    <property type="component" value="Unassembled WGS sequence"/>
</dbReference>
<evidence type="ECO:0000313" key="6">
    <source>
        <dbReference type="EMBL" id="THV12496.1"/>
    </source>
</evidence>
<dbReference type="InterPro" id="IPR058163">
    <property type="entry name" value="LysR-type_TF_proteobact-type"/>
</dbReference>
<comment type="caution">
    <text evidence="6">The sequence shown here is derived from an EMBL/GenBank/DDBJ whole genome shotgun (WGS) entry which is preliminary data.</text>
</comment>
<keyword evidence="7" id="KW-1185">Reference proteome</keyword>
<dbReference type="Gene3D" id="1.10.10.10">
    <property type="entry name" value="Winged helix-like DNA-binding domain superfamily/Winged helix DNA-binding domain"/>
    <property type="match status" value="1"/>
</dbReference>
<reference evidence="6 7" key="1">
    <citation type="submission" date="2019-04" db="EMBL/GenBank/DDBJ databases">
        <title>Genome sequence of strain 7209-2.</title>
        <authorList>
            <person name="Gao J."/>
            <person name="Sun J."/>
        </authorList>
    </citation>
    <scope>NUCLEOTIDE SEQUENCE [LARGE SCALE GENOMIC DNA]</scope>
    <source>
        <strain evidence="6 7">7209-2</strain>
    </source>
</reference>
<evidence type="ECO:0000256" key="1">
    <source>
        <dbReference type="ARBA" id="ARBA00009437"/>
    </source>
</evidence>
<dbReference type="InterPro" id="IPR036388">
    <property type="entry name" value="WH-like_DNA-bd_sf"/>
</dbReference>
<dbReference type="CDD" id="cd08471">
    <property type="entry name" value="PBP2_CrgA_like_2"/>
    <property type="match status" value="1"/>
</dbReference>
<evidence type="ECO:0000256" key="3">
    <source>
        <dbReference type="ARBA" id="ARBA00023125"/>
    </source>
</evidence>
<dbReference type="SUPFAM" id="SSF53850">
    <property type="entry name" value="Periplasmic binding protein-like II"/>
    <property type="match status" value="1"/>
</dbReference>
<dbReference type="PROSITE" id="PS50931">
    <property type="entry name" value="HTH_LYSR"/>
    <property type="match status" value="1"/>
</dbReference>
<accession>A0ABY2QR56</accession>
<evidence type="ECO:0000313" key="7">
    <source>
        <dbReference type="Proteomes" id="UP000309667"/>
    </source>
</evidence>
<name>A0ABY2QR56_9HYPH</name>
<dbReference type="RefSeq" id="WP_136559290.1">
    <property type="nucleotide sequence ID" value="NZ_STGT01000004.1"/>
</dbReference>
<keyword evidence="3" id="KW-0238">DNA-binding</keyword>
<dbReference type="Pfam" id="PF00126">
    <property type="entry name" value="HTH_1"/>
    <property type="match status" value="1"/>
</dbReference>
<dbReference type="Gene3D" id="3.40.190.290">
    <property type="match status" value="1"/>
</dbReference>
<dbReference type="EMBL" id="STGT01000004">
    <property type="protein sequence ID" value="THV12496.1"/>
    <property type="molecule type" value="Genomic_DNA"/>
</dbReference>
<proteinExistence type="inferred from homology"/>
<feature type="domain" description="HTH lysR-type" evidence="5">
    <location>
        <begin position="1"/>
        <end position="59"/>
    </location>
</feature>
<dbReference type="PANTHER" id="PTHR30537:SF5">
    <property type="entry name" value="HTH-TYPE TRANSCRIPTIONAL ACTIVATOR TTDR-RELATED"/>
    <property type="match status" value="1"/>
</dbReference>
<keyword evidence="2" id="KW-0805">Transcription regulation</keyword>
<dbReference type="PANTHER" id="PTHR30537">
    <property type="entry name" value="HTH-TYPE TRANSCRIPTIONAL REGULATOR"/>
    <property type="match status" value="1"/>
</dbReference>
<protein>
    <submittedName>
        <fullName evidence="6">LysR family transcriptional regulator</fullName>
    </submittedName>
</protein>
<comment type="similarity">
    <text evidence="1">Belongs to the LysR transcriptional regulatory family.</text>
</comment>